<dbReference type="SMART" id="SM00642">
    <property type="entry name" value="Aamy"/>
    <property type="match status" value="1"/>
</dbReference>
<accession>A0A6M0IKY1</accession>
<dbReference type="Pfam" id="PF00128">
    <property type="entry name" value="Alpha-amylase"/>
    <property type="match status" value="1"/>
</dbReference>
<protein>
    <submittedName>
        <fullName evidence="2">Malto-oligosyltrehalose synthase</fullName>
    </submittedName>
</protein>
<dbReference type="SUPFAM" id="SSF51445">
    <property type="entry name" value="(Trans)glycosidases"/>
    <property type="match status" value="1"/>
</dbReference>
<evidence type="ECO:0000259" key="1">
    <source>
        <dbReference type="SMART" id="SM00642"/>
    </source>
</evidence>
<dbReference type="InterPro" id="IPR012767">
    <property type="entry name" value="Trehalose_TreY"/>
</dbReference>
<dbReference type="Gene3D" id="3.20.20.80">
    <property type="entry name" value="Glycosidases"/>
    <property type="match status" value="4"/>
</dbReference>
<dbReference type="AlphaFoldDB" id="A0A6M0IKY1"/>
<comment type="caution">
    <text evidence="2">The sequence shown here is derived from an EMBL/GenBank/DDBJ whole genome shotgun (WGS) entry which is preliminary data.</text>
</comment>
<dbReference type="RefSeq" id="WP_164041431.1">
    <property type="nucleotide sequence ID" value="NZ_JAAGNZ010000002.1"/>
</dbReference>
<organism evidence="2 3">
    <name type="scientific">Spirosoma agri</name>
    <dbReference type="NCBI Taxonomy" id="1987381"/>
    <lineage>
        <taxon>Bacteria</taxon>
        <taxon>Pseudomonadati</taxon>
        <taxon>Bacteroidota</taxon>
        <taxon>Cytophagia</taxon>
        <taxon>Cytophagales</taxon>
        <taxon>Cytophagaceae</taxon>
        <taxon>Spirosoma</taxon>
    </lineage>
</organism>
<dbReference type="CDD" id="cd11336">
    <property type="entry name" value="AmyAc_MTSase"/>
    <property type="match status" value="1"/>
</dbReference>
<dbReference type="PANTHER" id="PTHR10357">
    <property type="entry name" value="ALPHA-AMYLASE FAMILY MEMBER"/>
    <property type="match status" value="1"/>
</dbReference>
<name>A0A6M0IKY1_9BACT</name>
<dbReference type="NCBIfam" id="TIGR02401">
    <property type="entry name" value="trehalose_TreY"/>
    <property type="match status" value="1"/>
</dbReference>
<gene>
    <name evidence="2" type="primary">treY</name>
    <name evidence="2" type="ORF">GK091_18785</name>
</gene>
<dbReference type="GO" id="GO:0047470">
    <property type="term" value="F:(1,4)-alpha-D-glucan 1-alpha-D-glucosylmutase activity"/>
    <property type="evidence" value="ECO:0007669"/>
    <property type="project" value="TreeGrafter"/>
</dbReference>
<sequence length="933" mass="106274">MYNPVSTYRIQFQKEFNFDQFDKLALPYFHNLGVSTIYASPVFVAVPESVHGYDSVDPNTINPEIGTEDQLRAINQRLQQAGMGWLQDIVPNHMAYHATNHWLMDTLEKGSLSRFAAFFDTSLSTSFFQGRIMAPFLSESLDETLKKGDLTLDYADAQFVLALGETKLPLKPGSYATVLKAGADKPSDAIAQLLDQLDQIRHIDEPEAYTIAWAEFRQQLGALTKSDSIDAYIQDCLKAVNNTLPVLHQLADEQHYRFCEEPETRAAMTYRRFFAVNDLICLNMDDETVFQQHHHLTANLVKDGIFKGLRIDHIDGLFDANRYLDRLRALTGEDTYIVAEKILQADEDLPEHWPIQGTSGYDFLALVNNLLTNQQSETTFRDFYHALIGSDTPLPERIRDRKAYFLAQFMGGELTNLHTYFLDLNLASEAELAELAEGALKQTIGELLIECPVYRYYGNQLPLADDESEAFRAMLRAVQKTKPELASAITLLEKTILEKPVAADADFNRRATSFYMRLMQFSGPLMAKGVEDTLLYTYNCFVGRNEVGDSPERFGMSIDAFHRAMQNRQRSWPLAQNATATHDTKRGEDVRARLNVLTDLPDEWLAEVQAWQQLNTAKKKVGEDTATVPDQNDEYFIYQNLLGAYPMPGVDSPGRSAGAVDSPSVDSPGMHEDDFPERFQDYLEKALQEAKRHTTGWTVDDPYSEGVKSFTNQLLDREGTFWTRFESFHRQIADFGVLNSLTQLVLKFTCPGVPDIYQGTEGWDLSLVDPDNRRPVDFDRRQQWLSELQSSADTTNETRWLDLWQNRFDGRIKFWFMHTLLQQRQQHTALFSDGDYLALVVEGPHRDYVLAFARRLGDSWFVVMVPLHAAQLCRQQGKDVLNIDWQDTYVVLPDDAPETWTTDQDQAIGSTNNRLSVQTCFNPLPIGLLRNPS</sequence>
<evidence type="ECO:0000313" key="2">
    <source>
        <dbReference type="EMBL" id="NEU68939.1"/>
    </source>
</evidence>
<dbReference type="InterPro" id="IPR017853">
    <property type="entry name" value="GH"/>
</dbReference>
<reference evidence="2 3" key="1">
    <citation type="submission" date="2020-02" db="EMBL/GenBank/DDBJ databases">
        <title>Draft genome sequence of two Spirosoma agri KCTC 52727 and Spirosoma terrae KCTC 52035.</title>
        <authorList>
            <person name="Rojas J."/>
            <person name="Ambika Manirajan B."/>
            <person name="Ratering S."/>
            <person name="Suarez C."/>
            <person name="Schnell S."/>
        </authorList>
    </citation>
    <scope>NUCLEOTIDE SEQUENCE [LARGE SCALE GENOMIC DNA]</scope>
    <source>
        <strain evidence="2 3">KCTC 52727</strain>
    </source>
</reference>
<dbReference type="PANTHER" id="PTHR10357:SF216">
    <property type="entry name" value="MALTOOLIGOSYL TREHALOSE SYNTHASE-RELATED"/>
    <property type="match status" value="1"/>
</dbReference>
<feature type="domain" description="Glycosyl hydrolase family 13 catalytic" evidence="1">
    <location>
        <begin position="21"/>
        <end position="811"/>
    </location>
</feature>
<dbReference type="GO" id="GO:0030980">
    <property type="term" value="P:alpha-glucan catabolic process"/>
    <property type="evidence" value="ECO:0007669"/>
    <property type="project" value="TreeGrafter"/>
</dbReference>
<dbReference type="EMBL" id="JAAGNZ010000002">
    <property type="protein sequence ID" value="NEU68939.1"/>
    <property type="molecule type" value="Genomic_DNA"/>
</dbReference>
<evidence type="ECO:0000313" key="3">
    <source>
        <dbReference type="Proteomes" id="UP000477386"/>
    </source>
</evidence>
<dbReference type="Proteomes" id="UP000477386">
    <property type="component" value="Unassembled WGS sequence"/>
</dbReference>
<dbReference type="InterPro" id="IPR006047">
    <property type="entry name" value="GH13_cat_dom"/>
</dbReference>
<keyword evidence="3" id="KW-1185">Reference proteome</keyword>
<proteinExistence type="predicted"/>
<dbReference type="GO" id="GO:0005992">
    <property type="term" value="P:trehalose biosynthetic process"/>
    <property type="evidence" value="ECO:0007669"/>
    <property type="project" value="TreeGrafter"/>
</dbReference>